<evidence type="ECO:0000313" key="2">
    <source>
        <dbReference type="EMBL" id="TDC07905.1"/>
    </source>
</evidence>
<accession>A0A4R4NFU8</accession>
<dbReference type="OrthoDB" id="4638263at2"/>
<comment type="caution">
    <text evidence="2">The sequence shown here is derived from an EMBL/GenBank/DDBJ whole genome shotgun (WGS) entry which is preliminary data.</text>
</comment>
<dbReference type="AlphaFoldDB" id="A0A4R4NFU8"/>
<name>A0A4R4NFU8_9ACTN</name>
<feature type="compositionally biased region" description="Low complexity" evidence="1">
    <location>
        <begin position="99"/>
        <end position="110"/>
    </location>
</feature>
<keyword evidence="3" id="KW-1185">Reference proteome</keyword>
<dbReference type="EMBL" id="SMJZ01000034">
    <property type="protein sequence ID" value="TDC07905.1"/>
    <property type="molecule type" value="Genomic_DNA"/>
</dbReference>
<organism evidence="2 3">
    <name type="scientific">Nonomuraea longispora</name>
    <dbReference type="NCBI Taxonomy" id="1848320"/>
    <lineage>
        <taxon>Bacteria</taxon>
        <taxon>Bacillati</taxon>
        <taxon>Actinomycetota</taxon>
        <taxon>Actinomycetes</taxon>
        <taxon>Streptosporangiales</taxon>
        <taxon>Streptosporangiaceae</taxon>
        <taxon>Nonomuraea</taxon>
    </lineage>
</organism>
<sequence length="151" mass="16103">MAERGGHLARDPALSPSEVLEFVRPTLDEVRARHDAALAVRARDLALSGGNGAVGLDDILSLLRQGRVEHLLLDEAGRWPVRRVDPRSEVDEQVAGLEPGTSGSSPAPSTQHELGAGGVWAAPRIRGHVQTTIRRTCGTIAGWCRCCTDTA</sequence>
<gene>
    <name evidence="2" type="ORF">E1267_11825</name>
</gene>
<dbReference type="RefSeq" id="WP_132332484.1">
    <property type="nucleotide sequence ID" value="NZ_SMJZ01000034.1"/>
</dbReference>
<feature type="region of interest" description="Disordered" evidence="1">
    <location>
        <begin position="84"/>
        <end position="114"/>
    </location>
</feature>
<proteinExistence type="predicted"/>
<evidence type="ECO:0000256" key="1">
    <source>
        <dbReference type="SAM" id="MobiDB-lite"/>
    </source>
</evidence>
<protein>
    <submittedName>
        <fullName evidence="2">Uncharacterized protein</fullName>
    </submittedName>
</protein>
<reference evidence="2 3" key="1">
    <citation type="submission" date="2019-02" db="EMBL/GenBank/DDBJ databases">
        <title>Draft genome sequences of novel Actinobacteria.</title>
        <authorList>
            <person name="Sahin N."/>
            <person name="Ay H."/>
            <person name="Saygin H."/>
        </authorList>
    </citation>
    <scope>NUCLEOTIDE SEQUENCE [LARGE SCALE GENOMIC DNA]</scope>
    <source>
        <strain evidence="2 3">KC201</strain>
    </source>
</reference>
<evidence type="ECO:0000313" key="3">
    <source>
        <dbReference type="Proteomes" id="UP000295157"/>
    </source>
</evidence>
<dbReference type="Proteomes" id="UP000295157">
    <property type="component" value="Unassembled WGS sequence"/>
</dbReference>